<dbReference type="InterPro" id="IPR044639">
    <property type="entry name" value="CGS1/2"/>
</dbReference>
<dbReference type="GO" id="GO:0003962">
    <property type="term" value="F:cystathionine gamma-synthase activity"/>
    <property type="evidence" value="ECO:0007669"/>
    <property type="project" value="InterPro"/>
</dbReference>
<protein>
    <submittedName>
        <fullName evidence="5">Cystathionine gamma-synthase, chloroplastic</fullName>
    </submittedName>
</protein>
<comment type="cofactor">
    <cofactor evidence="1 3">
        <name>pyridoxal 5'-phosphate</name>
        <dbReference type="ChEBI" id="CHEBI:597326"/>
    </cofactor>
</comment>
<dbReference type="InterPro" id="IPR015422">
    <property type="entry name" value="PyrdxlP-dep_Trfase_small"/>
</dbReference>
<evidence type="ECO:0000256" key="3">
    <source>
        <dbReference type="RuleBase" id="RU362118"/>
    </source>
</evidence>
<organism evidence="5">
    <name type="scientific">Tanacetum cinerariifolium</name>
    <name type="common">Dalmatian daisy</name>
    <name type="synonym">Chrysanthemum cinerariifolium</name>
    <dbReference type="NCBI Taxonomy" id="118510"/>
    <lineage>
        <taxon>Eukaryota</taxon>
        <taxon>Viridiplantae</taxon>
        <taxon>Streptophyta</taxon>
        <taxon>Embryophyta</taxon>
        <taxon>Tracheophyta</taxon>
        <taxon>Spermatophyta</taxon>
        <taxon>Magnoliopsida</taxon>
        <taxon>eudicotyledons</taxon>
        <taxon>Gunneridae</taxon>
        <taxon>Pentapetalae</taxon>
        <taxon>asterids</taxon>
        <taxon>campanulids</taxon>
        <taxon>Asterales</taxon>
        <taxon>Asteraceae</taxon>
        <taxon>Asteroideae</taxon>
        <taxon>Anthemideae</taxon>
        <taxon>Anthemidinae</taxon>
        <taxon>Tanacetum</taxon>
    </lineage>
</organism>
<dbReference type="Pfam" id="PF01053">
    <property type="entry name" value="Cys_Met_Meta_PP"/>
    <property type="match status" value="1"/>
</dbReference>
<feature type="compositionally biased region" description="Polar residues" evidence="4">
    <location>
        <begin position="24"/>
        <end position="38"/>
    </location>
</feature>
<feature type="compositionally biased region" description="Basic and acidic residues" evidence="4">
    <location>
        <begin position="45"/>
        <end position="62"/>
    </location>
</feature>
<comment type="similarity">
    <text evidence="3">Belongs to the trans-sulfuration enzymes family.</text>
</comment>
<dbReference type="SUPFAM" id="SSF53383">
    <property type="entry name" value="PLP-dependent transferases"/>
    <property type="match status" value="1"/>
</dbReference>
<dbReference type="GO" id="GO:0009086">
    <property type="term" value="P:methionine biosynthetic process"/>
    <property type="evidence" value="ECO:0007669"/>
    <property type="project" value="InterPro"/>
</dbReference>
<dbReference type="GO" id="GO:0019346">
    <property type="term" value="P:transsulfuration"/>
    <property type="evidence" value="ECO:0007669"/>
    <property type="project" value="InterPro"/>
</dbReference>
<evidence type="ECO:0000256" key="2">
    <source>
        <dbReference type="ARBA" id="ARBA00022898"/>
    </source>
</evidence>
<dbReference type="GO" id="GO:0009507">
    <property type="term" value="C:chloroplast"/>
    <property type="evidence" value="ECO:0007669"/>
    <property type="project" value="TreeGrafter"/>
</dbReference>
<gene>
    <name evidence="5" type="ORF">Tci_002350</name>
</gene>
<dbReference type="AlphaFoldDB" id="A0A6L2J0R0"/>
<evidence type="ECO:0000256" key="1">
    <source>
        <dbReference type="ARBA" id="ARBA00001933"/>
    </source>
</evidence>
<accession>A0A6L2J0R0</accession>
<proteinExistence type="inferred from homology"/>
<keyword evidence="2 3" id="KW-0663">Pyridoxal phosphate</keyword>
<name>A0A6L2J0R0_TANCI</name>
<dbReference type="Gene3D" id="3.90.1150.10">
    <property type="entry name" value="Aspartate Aminotransferase, domain 1"/>
    <property type="match status" value="1"/>
</dbReference>
<evidence type="ECO:0000313" key="5">
    <source>
        <dbReference type="EMBL" id="GEU30372.1"/>
    </source>
</evidence>
<dbReference type="InterPro" id="IPR000277">
    <property type="entry name" value="Cys/Met-Metab_PyrdxlP-dep_enz"/>
</dbReference>
<dbReference type="GO" id="GO:0030170">
    <property type="term" value="F:pyridoxal phosphate binding"/>
    <property type="evidence" value="ECO:0007669"/>
    <property type="project" value="InterPro"/>
</dbReference>
<sequence length="351" mass="40095">MSKAVNQENESQKEENFEIDQMAPPSQQRTPLERNNGNIGFPNHKAQEISKNVKDKEDEKISTSGKDDTIILAEEQKSEAPGIALETVESLKKAMDEERKIKLRIDLEKPNKDSAVTSKFNRYYRIKSYKICARSRRLARVVALVNDKVTLIYAHLHIYISEKIFRAIMATDHFNLLSNDTRWSFNKQWVSHSLLKTPCRPDSISSELHSAVSTNSVKRGPRGNGDSDTTTTKFIDSLKISYIASSFGDVESIVDEPTIVSYWICFFRYVRQSEKAKYEITNNLVCFSFGVEDFEDLKAHVPTGFGGDIAIVHCRVHTNPNLIHPKRFFSHTSVDERRPDVNLENFIFAGR</sequence>
<dbReference type="PANTHER" id="PTHR43379">
    <property type="entry name" value="CYSTATHIONINE GAMMA-SYNTHASE"/>
    <property type="match status" value="1"/>
</dbReference>
<dbReference type="EMBL" id="BKCJ010000151">
    <property type="protein sequence ID" value="GEU30372.1"/>
    <property type="molecule type" value="Genomic_DNA"/>
</dbReference>
<evidence type="ECO:0000256" key="4">
    <source>
        <dbReference type="SAM" id="MobiDB-lite"/>
    </source>
</evidence>
<dbReference type="InterPro" id="IPR015424">
    <property type="entry name" value="PyrdxlP-dep_Trfase"/>
</dbReference>
<reference evidence="5" key="1">
    <citation type="journal article" date="2019" name="Sci. Rep.">
        <title>Draft genome of Tanacetum cinerariifolium, the natural source of mosquito coil.</title>
        <authorList>
            <person name="Yamashiro T."/>
            <person name="Shiraishi A."/>
            <person name="Satake H."/>
            <person name="Nakayama K."/>
        </authorList>
    </citation>
    <scope>NUCLEOTIDE SEQUENCE</scope>
</reference>
<comment type="caution">
    <text evidence="5">The sequence shown here is derived from an EMBL/GenBank/DDBJ whole genome shotgun (WGS) entry which is preliminary data.</text>
</comment>
<dbReference type="PANTHER" id="PTHR43379:SF1">
    <property type="entry name" value="CYSTATHIONINE GAMMA-SYNTHASE 1, CHLOROPLASTIC-RELATED"/>
    <property type="match status" value="1"/>
</dbReference>
<feature type="region of interest" description="Disordered" evidence="4">
    <location>
        <begin position="1"/>
        <end position="62"/>
    </location>
</feature>